<proteinExistence type="predicted"/>
<comment type="caution">
    <text evidence="2">The sequence shown here is derived from an EMBL/GenBank/DDBJ whole genome shotgun (WGS) entry which is preliminary data.</text>
</comment>
<organism evidence="2 3">
    <name type="scientific">Paenibacillus illinoisensis</name>
    <dbReference type="NCBI Taxonomy" id="59845"/>
    <lineage>
        <taxon>Bacteria</taxon>
        <taxon>Bacillati</taxon>
        <taxon>Bacillota</taxon>
        <taxon>Bacilli</taxon>
        <taxon>Bacillales</taxon>
        <taxon>Paenibacillaceae</taxon>
        <taxon>Paenibacillus</taxon>
    </lineage>
</organism>
<dbReference type="AlphaFoldDB" id="A0A2W0C7E0"/>
<keyword evidence="1" id="KW-0472">Membrane</keyword>
<feature type="transmembrane region" description="Helical" evidence="1">
    <location>
        <begin position="54"/>
        <end position="73"/>
    </location>
</feature>
<dbReference type="RefSeq" id="WP_110821548.1">
    <property type="nucleotide sequence ID" value="NZ_PRLG01000021.1"/>
</dbReference>
<evidence type="ECO:0000313" key="2">
    <source>
        <dbReference type="EMBL" id="PYY27917.1"/>
    </source>
</evidence>
<dbReference type="OrthoDB" id="2657755at2"/>
<evidence type="ECO:0000313" key="3">
    <source>
        <dbReference type="Proteomes" id="UP000247459"/>
    </source>
</evidence>
<evidence type="ECO:0000256" key="1">
    <source>
        <dbReference type="SAM" id="Phobius"/>
    </source>
</evidence>
<dbReference type="Proteomes" id="UP000247459">
    <property type="component" value="Unassembled WGS sequence"/>
</dbReference>
<keyword evidence="1" id="KW-0812">Transmembrane</keyword>
<name>A0A2W0C7E0_9BACL</name>
<protein>
    <recommendedName>
        <fullName evidence="4">DUF4367 domain-containing protein</fullName>
    </recommendedName>
</protein>
<sequence>MDRNRNVHEYEDIKQACINENLPEINVTQQVMNRITVNKGRSHLFLKKTMRGTTALGGAFALILLVSVSAYAASEYIQLYNREGVVKVKHVALDETAAGTAVTYSPYAAQAQKFAQPGELIAYYVNSNSTSTSVEPRLHFEYKEQPIPSYSDFLKEIKRTGAPLLPESVMGYSFEYGKINPEFPTNDVYKKAPYYQEVYSDLRDQATKASSRETVFMRSVPWLEPSSISGVYSQGNAQFGISATLMNGENMVVEQKKENTTDKFTVAGIEIVYNSVKKESVGYHYLNWYNEEQDAFYTLTSTGDKNLTKEQLLKLAEELLK</sequence>
<keyword evidence="1" id="KW-1133">Transmembrane helix</keyword>
<dbReference type="EMBL" id="PRLG01000021">
    <property type="protein sequence ID" value="PYY27917.1"/>
    <property type="molecule type" value="Genomic_DNA"/>
</dbReference>
<gene>
    <name evidence="2" type="ORF">PIL02S_04590</name>
</gene>
<accession>A0A2W0C7E0</accession>
<reference evidence="2 3" key="1">
    <citation type="submission" date="2018-01" db="EMBL/GenBank/DDBJ databases">
        <title>Genome sequence of the PGP bacterium Paenibacillus illinoisensis E3.</title>
        <authorList>
            <person name="Rolli E."/>
            <person name="Marasco R."/>
            <person name="Bessem C."/>
            <person name="Michoud G."/>
            <person name="Gaiarsa S."/>
            <person name="Borin S."/>
            <person name="Daffonchio D."/>
        </authorList>
    </citation>
    <scope>NUCLEOTIDE SEQUENCE [LARGE SCALE GENOMIC DNA]</scope>
    <source>
        <strain evidence="2 3">E3</strain>
    </source>
</reference>
<evidence type="ECO:0008006" key="4">
    <source>
        <dbReference type="Google" id="ProtNLM"/>
    </source>
</evidence>